<protein>
    <submittedName>
        <fullName evidence="2">Uncharacterized protein</fullName>
    </submittedName>
</protein>
<organism evidence="2 3">
    <name type="scientific">Hypsizygus marmoreus</name>
    <name type="common">White beech mushroom</name>
    <name type="synonym">Agaricus marmoreus</name>
    <dbReference type="NCBI Taxonomy" id="39966"/>
    <lineage>
        <taxon>Eukaryota</taxon>
        <taxon>Fungi</taxon>
        <taxon>Dikarya</taxon>
        <taxon>Basidiomycota</taxon>
        <taxon>Agaricomycotina</taxon>
        <taxon>Agaricomycetes</taxon>
        <taxon>Agaricomycetidae</taxon>
        <taxon>Agaricales</taxon>
        <taxon>Tricholomatineae</taxon>
        <taxon>Lyophyllaceae</taxon>
        <taxon>Hypsizygus</taxon>
    </lineage>
</organism>
<dbReference type="EMBL" id="LUEZ02000017">
    <property type="protein sequence ID" value="RDB27394.1"/>
    <property type="molecule type" value="Genomic_DNA"/>
</dbReference>
<dbReference type="InParanoid" id="A0A369K6G6"/>
<keyword evidence="3" id="KW-1185">Reference proteome</keyword>
<name>A0A369K6G6_HYPMA</name>
<evidence type="ECO:0000313" key="3">
    <source>
        <dbReference type="Proteomes" id="UP000076154"/>
    </source>
</evidence>
<comment type="caution">
    <text evidence="2">The sequence shown here is derived from an EMBL/GenBank/DDBJ whole genome shotgun (WGS) entry which is preliminary data.</text>
</comment>
<feature type="region of interest" description="Disordered" evidence="1">
    <location>
        <begin position="51"/>
        <end position="81"/>
    </location>
</feature>
<reference evidence="2" key="1">
    <citation type="submission" date="2018-04" db="EMBL/GenBank/DDBJ databases">
        <title>Whole genome sequencing of Hypsizygus marmoreus.</title>
        <authorList>
            <person name="Choi I.-G."/>
            <person name="Min B."/>
            <person name="Kim J.-G."/>
            <person name="Kim S."/>
            <person name="Oh Y.-L."/>
            <person name="Kong W.-S."/>
            <person name="Park H."/>
            <person name="Jeong J."/>
            <person name="Song E.-S."/>
        </authorList>
    </citation>
    <scope>NUCLEOTIDE SEQUENCE [LARGE SCALE GENOMIC DNA]</scope>
    <source>
        <strain evidence="2">51987-8</strain>
    </source>
</reference>
<sequence length="81" mass="8639">MAWRIEGNASAAGTDQLLYRTGVRPGSREPIAKEKIGSMTADHRALRGLLKTGKSKEADSAGGDNSIRYKASHLGSEIPTQ</sequence>
<evidence type="ECO:0000256" key="1">
    <source>
        <dbReference type="SAM" id="MobiDB-lite"/>
    </source>
</evidence>
<accession>A0A369K6G6</accession>
<evidence type="ECO:0000313" key="2">
    <source>
        <dbReference type="EMBL" id="RDB27394.1"/>
    </source>
</evidence>
<dbReference type="AlphaFoldDB" id="A0A369K6G6"/>
<proteinExistence type="predicted"/>
<feature type="region of interest" description="Disordered" evidence="1">
    <location>
        <begin position="1"/>
        <end position="32"/>
    </location>
</feature>
<gene>
    <name evidence="2" type="ORF">Hypma_004348</name>
</gene>
<dbReference type="Proteomes" id="UP000076154">
    <property type="component" value="Unassembled WGS sequence"/>
</dbReference>